<gene>
    <name evidence="2" type="ORF">MM415A01227_0010</name>
</gene>
<dbReference type="AlphaFoldDB" id="A0A6M3K7J5"/>
<evidence type="ECO:0000313" key="2">
    <source>
        <dbReference type="EMBL" id="QJA77759.1"/>
    </source>
</evidence>
<reference evidence="2" key="1">
    <citation type="submission" date="2020-03" db="EMBL/GenBank/DDBJ databases">
        <title>The deep terrestrial virosphere.</title>
        <authorList>
            <person name="Holmfeldt K."/>
            <person name="Nilsson E."/>
            <person name="Simone D."/>
            <person name="Lopez-Fernandez M."/>
            <person name="Wu X."/>
            <person name="de Brujin I."/>
            <person name="Lundin D."/>
            <person name="Andersson A."/>
            <person name="Bertilsson S."/>
            <person name="Dopson M."/>
        </authorList>
    </citation>
    <scope>NUCLEOTIDE SEQUENCE</scope>
    <source>
        <strain evidence="2">MM415A01227</strain>
    </source>
</reference>
<evidence type="ECO:0008006" key="3">
    <source>
        <dbReference type="Google" id="ProtNLM"/>
    </source>
</evidence>
<feature type="region of interest" description="Disordered" evidence="1">
    <location>
        <begin position="1"/>
        <end position="31"/>
    </location>
</feature>
<evidence type="ECO:0000256" key="1">
    <source>
        <dbReference type="SAM" id="MobiDB-lite"/>
    </source>
</evidence>
<name>A0A6M3K7J5_9ZZZZ</name>
<protein>
    <recommendedName>
        <fullName evidence="3">Capsid assembly protein</fullName>
    </recommendedName>
</protein>
<sequence>MADNLEPTQEVDNSSPETPVTETPAVETPVKEVSTFTWKDKLNTDLKNSPLMQKFEDSPDGLGKAFESHANLEKLLGHDKVPIPKDANDKEGWARFEKAMGIPEKSSGYALPDVELPGNLKDLSFNKDQFADIVHQHKLTPNQAKGLWDTYVKLNKDMYVKAIQTNQDNLNKLVNGLRNEWGDAYDSNVELGQMVINKFSTDKEENDYLTATFTKDPRGVRFLAKLGNQFAENKVGEFHATRFAKSPDEAQAELNKIRSDPNHPYLNPKAPFKEHEMAVELVNRLESIVFKSKAV</sequence>
<organism evidence="2">
    <name type="scientific">viral metagenome</name>
    <dbReference type="NCBI Taxonomy" id="1070528"/>
    <lineage>
        <taxon>unclassified sequences</taxon>
        <taxon>metagenomes</taxon>
        <taxon>organismal metagenomes</taxon>
    </lineage>
</organism>
<feature type="compositionally biased region" description="Polar residues" evidence="1">
    <location>
        <begin position="1"/>
        <end position="15"/>
    </location>
</feature>
<dbReference type="EMBL" id="MT142300">
    <property type="protein sequence ID" value="QJA77759.1"/>
    <property type="molecule type" value="Genomic_DNA"/>
</dbReference>
<feature type="compositionally biased region" description="Low complexity" evidence="1">
    <location>
        <begin position="16"/>
        <end position="31"/>
    </location>
</feature>
<proteinExistence type="predicted"/>
<accession>A0A6M3K7J5</accession>